<keyword evidence="3" id="KW-1185">Reference proteome</keyword>
<feature type="region of interest" description="Disordered" evidence="1">
    <location>
        <begin position="340"/>
        <end position="400"/>
    </location>
</feature>
<evidence type="ECO:0000256" key="1">
    <source>
        <dbReference type="SAM" id="MobiDB-lite"/>
    </source>
</evidence>
<evidence type="ECO:0000313" key="2">
    <source>
        <dbReference type="EMBL" id="QBI53552.1"/>
    </source>
</evidence>
<feature type="region of interest" description="Disordered" evidence="1">
    <location>
        <begin position="82"/>
        <end position="111"/>
    </location>
</feature>
<dbReference type="AlphaFoldDB" id="A0A4V0ZJI0"/>
<dbReference type="KEGG" id="strr:EKD16_08790"/>
<protein>
    <submittedName>
        <fullName evidence="2">Uncharacterized protein</fullName>
    </submittedName>
</protein>
<feature type="compositionally biased region" description="Low complexity" evidence="1">
    <location>
        <begin position="340"/>
        <end position="357"/>
    </location>
</feature>
<organism evidence="2 3">
    <name type="scientific">Streptomonospora litoralis</name>
    <dbReference type="NCBI Taxonomy" id="2498135"/>
    <lineage>
        <taxon>Bacteria</taxon>
        <taxon>Bacillati</taxon>
        <taxon>Actinomycetota</taxon>
        <taxon>Actinomycetes</taxon>
        <taxon>Streptosporangiales</taxon>
        <taxon>Nocardiopsidaceae</taxon>
        <taxon>Streptomonospora</taxon>
    </lineage>
</organism>
<name>A0A4V0ZJI0_9ACTN</name>
<sequence>MTFDAARQVADAVLLEGYLLYPYRASAAKNQVRWQFGVLAPEGSGTAEPAASTTECLVESVREGAALDLRLRFLRVRTRLGPTGSGAADADAPGHGGAEPGSSDDGPADWDEGELREIDASVALGDTPGRVEVPFALAAAEHTDDDGTRFREERLDGAIVVETEPIDGPYGLVRVRVRVENRTDWPDPDTPRPAMLRSSLVSAHTLLHVGGGASFVSLLEPPEWASAAVADCENTHTWPVLVGEPGRRDLMLSSPIILYDHPRIAAESPADMCDGTEIDEILTLRTMALTDEEKREARATDPRAARIIDHADTLPPELLDRLHGAMRYVEDAVGSSAARAAAPGANGAPAGPTEPTALDANGGPAGSPGPPPSTDAARAAPADAPPFDPPDAPWWDPGTDAAVSPEADAVAVAGGTAAKGSRVLLRPGRRRADAQDMFLAGRRAAVEGVYFDVDGGEYLAVTLEDDLGADLHQWHGRYLYFAPEEVELLDPRTQDAP</sequence>
<reference evidence="2 3" key="1">
    <citation type="submission" date="2019-02" db="EMBL/GenBank/DDBJ databases">
        <authorList>
            <person name="Khodamoradi S."/>
            <person name="Hahnke R.L."/>
            <person name="Kaempfer P."/>
            <person name="Schumann P."/>
            <person name="Rohde M."/>
            <person name="Steinert M."/>
            <person name="Luzhetskyy A."/>
            <person name="Wink J."/>
            <person name="Ruckert C."/>
        </authorList>
    </citation>
    <scope>NUCLEOTIDE SEQUENCE [LARGE SCALE GENOMIC DNA]</scope>
    <source>
        <strain evidence="2 3">M2</strain>
    </source>
</reference>
<dbReference type="EMBL" id="CP036455">
    <property type="protein sequence ID" value="QBI53552.1"/>
    <property type="molecule type" value="Genomic_DNA"/>
</dbReference>
<evidence type="ECO:0000313" key="3">
    <source>
        <dbReference type="Proteomes" id="UP000292235"/>
    </source>
</evidence>
<feature type="compositionally biased region" description="Pro residues" evidence="1">
    <location>
        <begin position="383"/>
        <end position="392"/>
    </location>
</feature>
<proteinExistence type="predicted"/>
<dbReference type="OrthoDB" id="264096at2"/>
<feature type="compositionally biased region" description="Low complexity" evidence="1">
    <location>
        <begin position="82"/>
        <end position="93"/>
    </location>
</feature>
<accession>A0A4V0ZJI0</accession>
<gene>
    <name evidence="2" type="ORF">EKD16_08790</name>
</gene>
<dbReference type="Proteomes" id="UP000292235">
    <property type="component" value="Chromosome"/>
</dbReference>
<dbReference type="RefSeq" id="WP_131097898.1">
    <property type="nucleotide sequence ID" value="NZ_CP036455.1"/>
</dbReference>